<dbReference type="SUPFAM" id="SSF51197">
    <property type="entry name" value="Clavaminate synthase-like"/>
    <property type="match status" value="1"/>
</dbReference>
<dbReference type="EMBL" id="AOIU01000048">
    <property type="protein sequence ID" value="ELZ19941.1"/>
    <property type="molecule type" value="Genomic_DNA"/>
</dbReference>
<organism evidence="1 2">
    <name type="scientific">Halosimplex carlsbadense 2-9-1</name>
    <dbReference type="NCBI Taxonomy" id="797114"/>
    <lineage>
        <taxon>Archaea</taxon>
        <taxon>Methanobacteriati</taxon>
        <taxon>Methanobacteriota</taxon>
        <taxon>Stenosarchaea group</taxon>
        <taxon>Halobacteria</taxon>
        <taxon>Halobacteriales</taxon>
        <taxon>Haloarculaceae</taxon>
        <taxon>Halosimplex</taxon>
    </lineage>
</organism>
<reference evidence="1 2" key="1">
    <citation type="journal article" date="2014" name="PLoS Genet.">
        <title>Phylogenetically driven sequencing of extremely halophilic archaea reveals strategies for static and dynamic osmo-response.</title>
        <authorList>
            <person name="Becker E.A."/>
            <person name="Seitzer P.M."/>
            <person name="Tritt A."/>
            <person name="Larsen D."/>
            <person name="Krusor M."/>
            <person name="Yao A.I."/>
            <person name="Wu D."/>
            <person name="Madern D."/>
            <person name="Eisen J.A."/>
            <person name="Darling A.E."/>
            <person name="Facciotti M.T."/>
        </authorList>
    </citation>
    <scope>NUCLEOTIDE SEQUENCE [LARGE SCALE GENOMIC DNA]</scope>
    <source>
        <strain evidence="1 2">2-9-1</strain>
    </source>
</reference>
<sequence length="266" mass="29551">MDDYLFDLRGFLVLEGALSESEVEACNDAVDEILPMEPDSWHGHVHRTGNSSQTSLQQIYELPPFETFVDHPSWVEYARRYVGGEGTFDYNHGPLYIDENFFGVFPPGEGTVLHSGGTPPTQRTQFGYHDDEFHCGQVNILVAMNDIGPGDGATMVVPGSHKSNFQLPNWENLEGDTLEAVPEAREVHLEAGDALLFVDSITHGSATRTNDGERRMCVFRYGPSWGVSRLGYEPSDELLDRLTPYQQQLVETFGSKEPKTPPAAGE</sequence>
<dbReference type="GO" id="GO:0046872">
    <property type="term" value="F:metal ion binding"/>
    <property type="evidence" value="ECO:0007669"/>
    <property type="project" value="UniProtKB-ARBA"/>
</dbReference>
<gene>
    <name evidence="1" type="ORF">C475_21624</name>
</gene>
<dbReference type="GO" id="GO:0016491">
    <property type="term" value="F:oxidoreductase activity"/>
    <property type="evidence" value="ECO:0007669"/>
    <property type="project" value="UniProtKB-ARBA"/>
</dbReference>
<dbReference type="Gene3D" id="2.60.120.620">
    <property type="entry name" value="q2cbj1_9rhob like domain"/>
    <property type="match status" value="1"/>
</dbReference>
<protein>
    <recommendedName>
        <fullName evidence="3">Phytanoyl-CoA dioxygenase</fullName>
    </recommendedName>
</protein>
<dbReference type="AlphaFoldDB" id="M0C9I3"/>
<evidence type="ECO:0008006" key="3">
    <source>
        <dbReference type="Google" id="ProtNLM"/>
    </source>
</evidence>
<proteinExistence type="predicted"/>
<evidence type="ECO:0000313" key="1">
    <source>
        <dbReference type="EMBL" id="ELZ19941.1"/>
    </source>
</evidence>
<evidence type="ECO:0000313" key="2">
    <source>
        <dbReference type="Proteomes" id="UP000011626"/>
    </source>
</evidence>
<dbReference type="Proteomes" id="UP000011626">
    <property type="component" value="Unassembled WGS sequence"/>
</dbReference>
<dbReference type="InterPro" id="IPR008775">
    <property type="entry name" value="Phytyl_CoA_dOase-like"/>
</dbReference>
<name>M0C9I3_9EURY</name>
<comment type="caution">
    <text evidence="1">The sequence shown here is derived from an EMBL/GenBank/DDBJ whole genome shotgun (WGS) entry which is preliminary data.</text>
</comment>
<dbReference type="PANTHER" id="PTHR20883:SF48">
    <property type="entry name" value="ECTOINE DIOXYGENASE"/>
    <property type="match status" value="1"/>
</dbReference>
<accession>M0C9I3</accession>
<dbReference type="STRING" id="797114.C475_21624"/>
<keyword evidence="2" id="KW-1185">Reference proteome</keyword>
<dbReference type="PANTHER" id="PTHR20883">
    <property type="entry name" value="PHYTANOYL-COA DIOXYGENASE DOMAIN CONTAINING 1"/>
    <property type="match status" value="1"/>
</dbReference>
<dbReference type="Pfam" id="PF05721">
    <property type="entry name" value="PhyH"/>
    <property type="match status" value="1"/>
</dbReference>